<reference evidence="1 2" key="1">
    <citation type="submission" date="2017-01" db="EMBL/GenBank/DDBJ databases">
        <authorList>
            <person name="Mah S.A."/>
            <person name="Swanson W.J."/>
            <person name="Moy G.W."/>
            <person name="Vacquier V.D."/>
        </authorList>
    </citation>
    <scope>NUCLEOTIDE SEQUENCE [LARGE SCALE GENOMIC DNA]</scope>
    <source>
        <strain evidence="1 2">CGMCC 1.8909</strain>
    </source>
</reference>
<dbReference type="Proteomes" id="UP000185687">
    <property type="component" value="Unassembled WGS sequence"/>
</dbReference>
<evidence type="ECO:0008006" key="3">
    <source>
        <dbReference type="Google" id="ProtNLM"/>
    </source>
</evidence>
<sequence length="48" mass="5613">MPSLSIELSVETVDTLEVERERLEFESRRAYVRWIVANRGSTEVRSES</sequence>
<gene>
    <name evidence="1" type="ORF">SAMN05421809_0297</name>
</gene>
<dbReference type="AlphaFoldDB" id="A0A1N6Y393"/>
<organism evidence="1 2">
    <name type="scientific">Natronorubrum daqingense</name>
    <dbReference type="NCBI Taxonomy" id="588898"/>
    <lineage>
        <taxon>Archaea</taxon>
        <taxon>Methanobacteriati</taxon>
        <taxon>Methanobacteriota</taxon>
        <taxon>Stenosarchaea group</taxon>
        <taxon>Halobacteria</taxon>
        <taxon>Halobacteriales</taxon>
        <taxon>Natrialbaceae</taxon>
        <taxon>Natronorubrum</taxon>
    </lineage>
</organism>
<keyword evidence="2" id="KW-1185">Reference proteome</keyword>
<accession>A0A1N6Y393</accession>
<protein>
    <recommendedName>
        <fullName evidence="3">Ribbon-helix-helix protein, copG family</fullName>
    </recommendedName>
</protein>
<evidence type="ECO:0000313" key="1">
    <source>
        <dbReference type="EMBL" id="SIR08939.1"/>
    </source>
</evidence>
<name>A0A1N6Y393_9EURY</name>
<evidence type="ECO:0000313" key="2">
    <source>
        <dbReference type="Proteomes" id="UP000185687"/>
    </source>
</evidence>
<proteinExistence type="predicted"/>
<dbReference type="EMBL" id="FTNP01000001">
    <property type="protein sequence ID" value="SIR08939.1"/>
    <property type="molecule type" value="Genomic_DNA"/>
</dbReference>